<keyword evidence="2" id="KW-0378">Hydrolase</keyword>
<dbReference type="PANTHER" id="PTHR12103:SF15">
    <property type="entry name" value="CYTOSOLIC PURINE 5'-NUCLEOTIDASE"/>
    <property type="match status" value="1"/>
</dbReference>
<dbReference type="GO" id="GO:0046872">
    <property type="term" value="F:metal ion binding"/>
    <property type="evidence" value="ECO:0007669"/>
    <property type="project" value="UniProtKB-KW"/>
</dbReference>
<accession>A0A6B2FVM0</accession>
<dbReference type="InterPro" id="IPR036412">
    <property type="entry name" value="HAD-like_sf"/>
</dbReference>
<keyword evidence="1" id="KW-0479">Metal-binding</keyword>
<evidence type="ECO:0000313" key="4">
    <source>
        <dbReference type="EMBL" id="NDJ95754.1"/>
    </source>
</evidence>
<dbReference type="GO" id="GO:0008253">
    <property type="term" value="F:5'-nucleotidase activity"/>
    <property type="evidence" value="ECO:0007669"/>
    <property type="project" value="TreeGrafter"/>
</dbReference>
<dbReference type="SUPFAM" id="SSF56784">
    <property type="entry name" value="HAD-like"/>
    <property type="match status" value="1"/>
</dbReference>
<evidence type="ECO:0000256" key="3">
    <source>
        <dbReference type="ARBA" id="ARBA00022842"/>
    </source>
</evidence>
<protein>
    <submittedName>
        <fullName evidence="4">Cytosolic purine 5'-nucleotidase (Trinotate prediction)</fullName>
    </submittedName>
</protein>
<name>A0A6B2FVM0_MYXSQ</name>
<dbReference type="InterPro" id="IPR008380">
    <property type="entry name" value="HAD-SF_hydro_IG_5-nucl"/>
</dbReference>
<keyword evidence="3" id="KW-0460">Magnesium</keyword>
<reference evidence="4" key="1">
    <citation type="submission" date="2018-11" db="EMBL/GenBank/DDBJ databases">
        <title>Myxobolus squamalis genome and transcriptome.</title>
        <authorList>
            <person name="Yahalomi D."/>
            <person name="Atkinson S.D."/>
            <person name="Neuhof M."/>
            <person name="Chang E.S."/>
            <person name="Philippe H."/>
            <person name="Cartwright P."/>
            <person name="Bartholomew J.L."/>
            <person name="Huchon D."/>
        </authorList>
    </citation>
    <scope>NUCLEOTIDE SEQUENCE</scope>
    <source>
        <strain evidence="4">71B08</strain>
        <tissue evidence="4">Whole</tissue>
    </source>
</reference>
<sequence>MNMWIVQKSKYKQVEGLEVILSNIYKNMDSCMVKRPSSVDKYISQIRDTIVEIEKSYGVLGSLLRCGPRQTFFSGQLIRFADLYSHTCLNLLYYPFFYLFRAAATLMPHEATIDLKEKAMSMDTTTSISEAQIKRNAPFLKDTKQLTLCAEEMNLNDSTDSGENFANFED</sequence>
<organism evidence="4">
    <name type="scientific">Myxobolus squamalis</name>
    <name type="common">Myxosporean</name>
    <dbReference type="NCBI Taxonomy" id="59785"/>
    <lineage>
        <taxon>Eukaryota</taxon>
        <taxon>Metazoa</taxon>
        <taxon>Cnidaria</taxon>
        <taxon>Myxozoa</taxon>
        <taxon>Myxosporea</taxon>
        <taxon>Bivalvulida</taxon>
        <taxon>Platysporina</taxon>
        <taxon>Myxobolidae</taxon>
        <taxon>Myxobolus</taxon>
    </lineage>
</organism>
<dbReference type="Pfam" id="PF05761">
    <property type="entry name" value="5_nucleotid"/>
    <property type="match status" value="1"/>
</dbReference>
<dbReference type="EMBL" id="GHBR01000155">
    <property type="protein sequence ID" value="NDJ95754.1"/>
    <property type="molecule type" value="Transcribed_RNA"/>
</dbReference>
<dbReference type="PANTHER" id="PTHR12103">
    <property type="entry name" value="5'-NUCLEOTIDASE DOMAIN-CONTAINING"/>
    <property type="match status" value="1"/>
</dbReference>
<proteinExistence type="predicted"/>
<dbReference type="AlphaFoldDB" id="A0A6B2FVM0"/>
<evidence type="ECO:0000256" key="1">
    <source>
        <dbReference type="ARBA" id="ARBA00022723"/>
    </source>
</evidence>
<evidence type="ECO:0000256" key="2">
    <source>
        <dbReference type="ARBA" id="ARBA00022801"/>
    </source>
</evidence>